<organism evidence="1 2">
    <name type="scientific">Sphingobium fuliginis (strain ATCC 27551)</name>
    <dbReference type="NCBI Taxonomy" id="336203"/>
    <lineage>
        <taxon>Bacteria</taxon>
        <taxon>Pseudomonadati</taxon>
        <taxon>Pseudomonadota</taxon>
        <taxon>Alphaproteobacteria</taxon>
        <taxon>Sphingomonadales</taxon>
        <taxon>Sphingomonadaceae</taxon>
        <taxon>Sphingobium</taxon>
    </lineage>
</organism>
<protein>
    <submittedName>
        <fullName evidence="1">Uncharacterized protein</fullName>
    </submittedName>
</protein>
<evidence type="ECO:0000313" key="1">
    <source>
        <dbReference type="EMBL" id="GAY22329.1"/>
    </source>
</evidence>
<proteinExistence type="predicted"/>
<reference evidence="1 2" key="1">
    <citation type="journal article" date="2013" name="Biodegradation">
        <title>Occurrence of 4-tert-butylphenol (4-t-BP) biodegradation in an aquatic sample caused by the presence of Spirodela polyrrhiza and isolation of a 4-t-BP-utilizing bacterium.</title>
        <authorList>
            <person name="Ogata Y."/>
            <person name="Toyama T."/>
            <person name="Yu N."/>
            <person name="Wang X."/>
            <person name="Sei K."/>
            <person name="Ike M."/>
        </authorList>
    </citation>
    <scope>NUCLEOTIDE SEQUENCE [LARGE SCALE GENOMIC DNA]</scope>
    <source>
        <strain evidence="1 2">OMI</strain>
    </source>
</reference>
<evidence type="ECO:0000313" key="2">
    <source>
        <dbReference type="Proteomes" id="UP000221538"/>
    </source>
</evidence>
<comment type="caution">
    <text evidence="1">The sequence shown here is derived from an EMBL/GenBank/DDBJ whole genome shotgun (WGS) entry which is preliminary data.</text>
</comment>
<sequence length="37" mass="4096">MPGGIRLCHLASLWKLNRLGLNRGFTSLRGRSATLQT</sequence>
<dbReference type="AlphaFoldDB" id="A0A292ZHL4"/>
<reference evidence="1 2" key="2">
    <citation type="journal article" date="2013" name="Environ. Sci. Technol.">
        <title>The 4-tert-butylphenol-utilizing bacterium Sphingobium fuliginis OMI can degrade bisphenols via phenolic ring hydroxylation and meta-cleavage pathway.</title>
        <authorList>
            <person name="Ogata Y."/>
            <person name="Goda S."/>
            <person name="Toyama T."/>
            <person name="Sei K."/>
            <person name="Ike M."/>
        </authorList>
    </citation>
    <scope>NUCLEOTIDE SEQUENCE [LARGE SCALE GENOMIC DNA]</scope>
    <source>
        <strain evidence="1 2">OMI</strain>
    </source>
</reference>
<accession>A0A292ZHL4</accession>
<name>A0A292ZHL4_SPHSA</name>
<dbReference type="EMBL" id="BEWI01000032">
    <property type="protein sequence ID" value="GAY22329.1"/>
    <property type="molecule type" value="Genomic_DNA"/>
</dbReference>
<dbReference type="Proteomes" id="UP000221538">
    <property type="component" value="Unassembled WGS sequence"/>
</dbReference>
<gene>
    <name evidence="1" type="ORF">SFOMI_2885</name>
</gene>